<protein>
    <submittedName>
        <fullName evidence="2">Transposase</fullName>
    </submittedName>
</protein>
<keyword evidence="1" id="KW-1185">Reference proteome</keyword>
<name>A0A0N4Z9L6_PARTI</name>
<evidence type="ECO:0000313" key="1">
    <source>
        <dbReference type="Proteomes" id="UP000038045"/>
    </source>
</evidence>
<dbReference type="WBParaSite" id="PTRK_0000404700.1">
    <property type="protein sequence ID" value="PTRK_0000404700.1"/>
    <property type="gene ID" value="PTRK_0000404700"/>
</dbReference>
<dbReference type="Proteomes" id="UP000038045">
    <property type="component" value="Unplaced"/>
</dbReference>
<accession>A0A0N4Z9L6</accession>
<sequence length="111" mass="13328">MDEDYSRNLNKIGGREDDKYFYKSNTNKEHLTNCMLTKYCCICGKSCYKFSKILQKDKISSPAIKRMFHILNVEWPPIRDRYLNKKISQKAFKNVGIETEDYFQKYEYPTK</sequence>
<dbReference type="AlphaFoldDB" id="A0A0N4Z9L6"/>
<proteinExistence type="predicted"/>
<reference evidence="2" key="1">
    <citation type="submission" date="2017-02" db="UniProtKB">
        <authorList>
            <consortium name="WormBaseParasite"/>
        </authorList>
    </citation>
    <scope>IDENTIFICATION</scope>
</reference>
<organism evidence="1 2">
    <name type="scientific">Parastrongyloides trichosuri</name>
    <name type="common">Possum-specific nematode worm</name>
    <dbReference type="NCBI Taxonomy" id="131310"/>
    <lineage>
        <taxon>Eukaryota</taxon>
        <taxon>Metazoa</taxon>
        <taxon>Ecdysozoa</taxon>
        <taxon>Nematoda</taxon>
        <taxon>Chromadorea</taxon>
        <taxon>Rhabditida</taxon>
        <taxon>Tylenchina</taxon>
        <taxon>Panagrolaimomorpha</taxon>
        <taxon>Strongyloidoidea</taxon>
        <taxon>Strongyloididae</taxon>
        <taxon>Parastrongyloides</taxon>
    </lineage>
</organism>
<evidence type="ECO:0000313" key="2">
    <source>
        <dbReference type="WBParaSite" id="PTRK_0000404700.1"/>
    </source>
</evidence>